<dbReference type="EMBL" id="JANIEX010000742">
    <property type="protein sequence ID" value="KAJ3563599.1"/>
    <property type="molecule type" value="Genomic_DNA"/>
</dbReference>
<evidence type="ECO:0000313" key="2">
    <source>
        <dbReference type="Proteomes" id="UP001213000"/>
    </source>
</evidence>
<gene>
    <name evidence="1" type="ORF">NP233_g8832</name>
</gene>
<reference evidence="1" key="1">
    <citation type="submission" date="2022-07" db="EMBL/GenBank/DDBJ databases">
        <title>Genome Sequence of Leucocoprinus birnbaumii.</title>
        <authorList>
            <person name="Buettner E."/>
        </authorList>
    </citation>
    <scope>NUCLEOTIDE SEQUENCE</scope>
    <source>
        <strain evidence="1">VT141</strain>
    </source>
</reference>
<dbReference type="Proteomes" id="UP001213000">
    <property type="component" value="Unassembled WGS sequence"/>
</dbReference>
<accession>A0AAD5VN96</accession>
<proteinExistence type="predicted"/>
<keyword evidence="2" id="KW-1185">Reference proteome</keyword>
<comment type="caution">
    <text evidence="1">The sequence shown here is derived from an EMBL/GenBank/DDBJ whole genome shotgun (WGS) entry which is preliminary data.</text>
</comment>
<protein>
    <submittedName>
        <fullName evidence="1">Uncharacterized protein</fullName>
    </submittedName>
</protein>
<organism evidence="1 2">
    <name type="scientific">Leucocoprinus birnbaumii</name>
    <dbReference type="NCBI Taxonomy" id="56174"/>
    <lineage>
        <taxon>Eukaryota</taxon>
        <taxon>Fungi</taxon>
        <taxon>Dikarya</taxon>
        <taxon>Basidiomycota</taxon>
        <taxon>Agaricomycotina</taxon>
        <taxon>Agaricomycetes</taxon>
        <taxon>Agaricomycetidae</taxon>
        <taxon>Agaricales</taxon>
        <taxon>Agaricineae</taxon>
        <taxon>Agaricaceae</taxon>
        <taxon>Leucocoprinus</taxon>
    </lineage>
</organism>
<name>A0AAD5VN96_9AGAR</name>
<evidence type="ECO:0000313" key="1">
    <source>
        <dbReference type="EMBL" id="KAJ3563599.1"/>
    </source>
</evidence>
<dbReference type="AlphaFoldDB" id="A0AAD5VN96"/>
<sequence>MDVFSDRISFYPRPNGASADEQITLLDTTLLKAKGKEHLAIVACDGSIPQDSTEQALAVARVWIRDRMVKQTCQASGRATAPDAELHAIRAGIGMATAIAGVDHIYVFMDHLPSAEQAVDLGIHPGQWRSLEVYTRLRSWLGADPARSISFISVNSKLKWSVHQNIHEYVSDQSFSLARSQRPATSLAYLHTAEVVASWDE</sequence>